<evidence type="ECO:0000256" key="1">
    <source>
        <dbReference type="SAM" id="MobiDB-lite"/>
    </source>
</evidence>
<evidence type="ECO:0000313" key="3">
    <source>
        <dbReference type="Proteomes" id="UP001497644"/>
    </source>
</evidence>
<protein>
    <recommendedName>
        <fullName evidence="4">Testicular haploid expressed protein</fullName>
    </recommendedName>
</protein>
<proteinExistence type="predicted"/>
<organism evidence="2 3">
    <name type="scientific">Lasius platythorax</name>
    <dbReference type="NCBI Taxonomy" id="488582"/>
    <lineage>
        <taxon>Eukaryota</taxon>
        <taxon>Metazoa</taxon>
        <taxon>Ecdysozoa</taxon>
        <taxon>Arthropoda</taxon>
        <taxon>Hexapoda</taxon>
        <taxon>Insecta</taxon>
        <taxon>Pterygota</taxon>
        <taxon>Neoptera</taxon>
        <taxon>Endopterygota</taxon>
        <taxon>Hymenoptera</taxon>
        <taxon>Apocrita</taxon>
        <taxon>Aculeata</taxon>
        <taxon>Formicoidea</taxon>
        <taxon>Formicidae</taxon>
        <taxon>Formicinae</taxon>
        <taxon>Lasius</taxon>
        <taxon>Lasius</taxon>
    </lineage>
</organism>
<feature type="compositionally biased region" description="Basic and acidic residues" evidence="1">
    <location>
        <begin position="72"/>
        <end position="81"/>
    </location>
</feature>
<gene>
    <name evidence="2" type="ORF">LPLAT_LOCUS10168</name>
</gene>
<feature type="region of interest" description="Disordered" evidence="1">
    <location>
        <begin position="51"/>
        <end position="81"/>
    </location>
</feature>
<keyword evidence="3" id="KW-1185">Reference proteome</keyword>
<dbReference type="AlphaFoldDB" id="A0AAV2NVJ8"/>
<name>A0AAV2NVJ8_9HYME</name>
<dbReference type="EMBL" id="OZ034828">
    <property type="protein sequence ID" value="CAL1684575.1"/>
    <property type="molecule type" value="Genomic_DNA"/>
</dbReference>
<evidence type="ECO:0000313" key="2">
    <source>
        <dbReference type="EMBL" id="CAL1684575.1"/>
    </source>
</evidence>
<dbReference type="Proteomes" id="UP001497644">
    <property type="component" value="Chromosome 5"/>
</dbReference>
<reference evidence="2" key="1">
    <citation type="submission" date="2024-04" db="EMBL/GenBank/DDBJ databases">
        <authorList>
            <consortium name="Molecular Ecology Group"/>
        </authorList>
    </citation>
    <scope>NUCLEOTIDE SEQUENCE</scope>
</reference>
<accession>A0AAV2NVJ8</accession>
<evidence type="ECO:0008006" key="4">
    <source>
        <dbReference type="Google" id="ProtNLM"/>
    </source>
</evidence>
<sequence>MHLESADVLRVPVRTPTYEQALDQSSRSAARFLVPDFRFLWPSRALRAKLSRQSSSNPKRYAAPVNPPQFHTQKDGISSKD</sequence>